<sequence length="211" mass="22839">MKGHFQKICRSKPSSSRTTSLVNPGISSIFNISSSIGLSKSIVDIIVNNIPLHVLIDTGSCESYISSDIALKHAWTITSFESAFSIASTNLSCVISGDLYATVLYKSMRYGAKLSLLSKLCSDVILGLDFLSQYQSVVITFIGKRPQFAVCTLKARKSMLPLCSTISSPGCTPSSTKSRRFSCADTVFIGTEIRKLLAGKITEPSYSPWLA</sequence>
<accession>G7Y8X3</accession>
<reference key="2">
    <citation type="submission" date="2011-10" db="EMBL/GenBank/DDBJ databases">
        <title>The genome and transcriptome sequence of Clonorchis sinensis provide insights into the carcinogenic liver fluke.</title>
        <authorList>
            <person name="Wang X."/>
            <person name="Huang Y."/>
            <person name="Chen W."/>
            <person name="Liu H."/>
            <person name="Guo L."/>
            <person name="Chen Y."/>
            <person name="Luo F."/>
            <person name="Zhou W."/>
            <person name="Sun J."/>
            <person name="Mao Q."/>
            <person name="Liang P."/>
            <person name="Zhou C."/>
            <person name="Tian Y."/>
            <person name="Men J."/>
            <person name="Lv X."/>
            <person name="Huang L."/>
            <person name="Zhou J."/>
            <person name="Hu Y."/>
            <person name="Li R."/>
            <person name="Zhang F."/>
            <person name="Lei H."/>
            <person name="Li X."/>
            <person name="Hu X."/>
            <person name="Liang C."/>
            <person name="Xu J."/>
            <person name="Wu Z."/>
            <person name="Yu X."/>
        </authorList>
    </citation>
    <scope>NUCLEOTIDE SEQUENCE</scope>
    <source>
        <strain>Henan</strain>
    </source>
</reference>
<dbReference type="InterPro" id="IPR021109">
    <property type="entry name" value="Peptidase_aspartic_dom_sf"/>
</dbReference>
<dbReference type="EMBL" id="DF142957">
    <property type="protein sequence ID" value="GAA49408.1"/>
    <property type="molecule type" value="Genomic_DNA"/>
</dbReference>
<dbReference type="AlphaFoldDB" id="G7Y8X3"/>
<keyword evidence="2" id="KW-1185">Reference proteome</keyword>
<evidence type="ECO:0000313" key="1">
    <source>
        <dbReference type="EMBL" id="GAA49408.1"/>
    </source>
</evidence>
<dbReference type="CDD" id="cd00303">
    <property type="entry name" value="retropepsin_like"/>
    <property type="match status" value="1"/>
</dbReference>
<dbReference type="Proteomes" id="UP000008909">
    <property type="component" value="Unassembled WGS sequence"/>
</dbReference>
<reference evidence="1" key="1">
    <citation type="journal article" date="2011" name="Genome Biol.">
        <title>The draft genome of the carcinogenic human liver fluke Clonorchis sinensis.</title>
        <authorList>
            <person name="Wang X."/>
            <person name="Chen W."/>
            <person name="Huang Y."/>
            <person name="Sun J."/>
            <person name="Men J."/>
            <person name="Liu H."/>
            <person name="Luo F."/>
            <person name="Guo L."/>
            <person name="Lv X."/>
            <person name="Deng C."/>
            <person name="Zhou C."/>
            <person name="Fan Y."/>
            <person name="Li X."/>
            <person name="Huang L."/>
            <person name="Hu Y."/>
            <person name="Liang C."/>
            <person name="Hu X."/>
            <person name="Xu J."/>
            <person name="Yu X."/>
        </authorList>
    </citation>
    <scope>NUCLEOTIDE SEQUENCE [LARGE SCALE GENOMIC DNA]</scope>
    <source>
        <strain evidence="1">Henan</strain>
    </source>
</reference>
<proteinExistence type="predicted"/>
<dbReference type="Pfam" id="PF08284">
    <property type="entry name" value="RVP_2"/>
    <property type="match status" value="1"/>
</dbReference>
<organism evidence="1 2">
    <name type="scientific">Clonorchis sinensis</name>
    <name type="common">Chinese liver fluke</name>
    <dbReference type="NCBI Taxonomy" id="79923"/>
    <lineage>
        <taxon>Eukaryota</taxon>
        <taxon>Metazoa</taxon>
        <taxon>Spiralia</taxon>
        <taxon>Lophotrochozoa</taxon>
        <taxon>Platyhelminthes</taxon>
        <taxon>Trematoda</taxon>
        <taxon>Digenea</taxon>
        <taxon>Opisthorchiida</taxon>
        <taxon>Opisthorchiata</taxon>
        <taxon>Opisthorchiidae</taxon>
        <taxon>Clonorchis</taxon>
    </lineage>
</organism>
<name>G7Y8X3_CLOSI</name>
<gene>
    <name evidence="1" type="ORF">CLF_103024</name>
</gene>
<dbReference type="SUPFAM" id="SSF50630">
    <property type="entry name" value="Acid proteases"/>
    <property type="match status" value="1"/>
</dbReference>
<protein>
    <submittedName>
        <fullName evidence="1">Uncharacterized protein</fullName>
    </submittedName>
</protein>
<dbReference type="Gene3D" id="2.40.70.10">
    <property type="entry name" value="Acid Proteases"/>
    <property type="match status" value="1"/>
</dbReference>
<evidence type="ECO:0000313" key="2">
    <source>
        <dbReference type="Proteomes" id="UP000008909"/>
    </source>
</evidence>